<dbReference type="SUPFAM" id="SSF47336">
    <property type="entry name" value="ACP-like"/>
    <property type="match status" value="1"/>
</dbReference>
<dbReference type="InterPro" id="IPR036736">
    <property type="entry name" value="ACP-like_sf"/>
</dbReference>
<dbReference type="Gene3D" id="1.10.1200.10">
    <property type="entry name" value="ACP-like"/>
    <property type="match status" value="1"/>
</dbReference>
<dbReference type="RefSeq" id="WP_146310075.1">
    <property type="nucleotide sequence ID" value="NZ_VOHE01000001.1"/>
</dbReference>
<feature type="domain" description="Carrier" evidence="1">
    <location>
        <begin position="2"/>
        <end position="79"/>
    </location>
</feature>
<dbReference type="InterPro" id="IPR009081">
    <property type="entry name" value="PP-bd_ACP"/>
</dbReference>
<proteinExistence type="predicted"/>
<dbReference type="OrthoDB" id="8527261at2"/>
<accession>A0A5C5U728</accession>
<gene>
    <name evidence="2" type="ORF">FQY79_01455</name>
</gene>
<reference evidence="2 3" key="1">
    <citation type="submission" date="2019-07" db="EMBL/GenBank/DDBJ databases">
        <title>Luteimonas sp. YD-1 nov., isolated from acidic soil.</title>
        <authorList>
            <person name="Zhou J."/>
        </authorList>
    </citation>
    <scope>NUCLEOTIDE SEQUENCE [LARGE SCALE GENOMIC DNA]</scope>
    <source>
        <strain evidence="2 3">YD-1</strain>
    </source>
</reference>
<sequence length="86" mass="9066">MASTQELIHEFIVANFPGDGTDPTPEMDLLEAGIIDSIGVLTLVTWLEETFGFVVDDEDVLPENLGSIAGIAAYAERKLDGAGTAA</sequence>
<dbReference type="PROSITE" id="PS50075">
    <property type="entry name" value="CARRIER"/>
    <property type="match status" value="1"/>
</dbReference>
<dbReference type="AlphaFoldDB" id="A0A5C5U728"/>
<protein>
    <submittedName>
        <fullName evidence="2">Acyl carrier protein</fullName>
    </submittedName>
</protein>
<keyword evidence="3" id="KW-1185">Reference proteome</keyword>
<evidence type="ECO:0000313" key="3">
    <source>
        <dbReference type="Proteomes" id="UP000315949"/>
    </source>
</evidence>
<comment type="caution">
    <text evidence="2">The sequence shown here is derived from an EMBL/GenBank/DDBJ whole genome shotgun (WGS) entry which is preliminary data.</text>
</comment>
<evidence type="ECO:0000259" key="1">
    <source>
        <dbReference type="PROSITE" id="PS50075"/>
    </source>
</evidence>
<name>A0A5C5U728_9GAMM</name>
<dbReference type="Pfam" id="PF00550">
    <property type="entry name" value="PP-binding"/>
    <property type="match status" value="1"/>
</dbReference>
<organism evidence="2 3">
    <name type="scientific">Luteimonas wenzhouensis</name>
    <dbReference type="NCBI Taxonomy" id="2599615"/>
    <lineage>
        <taxon>Bacteria</taxon>
        <taxon>Pseudomonadati</taxon>
        <taxon>Pseudomonadota</taxon>
        <taxon>Gammaproteobacteria</taxon>
        <taxon>Lysobacterales</taxon>
        <taxon>Lysobacteraceae</taxon>
        <taxon>Luteimonas</taxon>
    </lineage>
</organism>
<dbReference type="Proteomes" id="UP000315949">
    <property type="component" value="Unassembled WGS sequence"/>
</dbReference>
<evidence type="ECO:0000313" key="2">
    <source>
        <dbReference type="EMBL" id="TWT21824.1"/>
    </source>
</evidence>
<dbReference type="EMBL" id="VOHE01000001">
    <property type="protein sequence ID" value="TWT21824.1"/>
    <property type="molecule type" value="Genomic_DNA"/>
</dbReference>